<proteinExistence type="predicted"/>
<feature type="compositionally biased region" description="Polar residues" evidence="1">
    <location>
        <begin position="1"/>
        <end position="28"/>
    </location>
</feature>
<evidence type="ECO:0000256" key="1">
    <source>
        <dbReference type="SAM" id="MobiDB-lite"/>
    </source>
</evidence>
<comment type="caution">
    <text evidence="2">The sequence shown here is derived from an EMBL/GenBank/DDBJ whole genome shotgun (WGS) entry which is preliminary data.</text>
</comment>
<reference evidence="2" key="1">
    <citation type="submission" date="2021-03" db="EMBL/GenBank/DDBJ databases">
        <title>Evolutionary innovations through gain and loss of genes in the ectomycorrhizal Boletales.</title>
        <authorList>
            <person name="Wu G."/>
            <person name="Miyauchi S."/>
            <person name="Morin E."/>
            <person name="Yang Z.-L."/>
            <person name="Xu J."/>
            <person name="Martin F.M."/>
        </authorList>
    </citation>
    <scope>NUCLEOTIDE SEQUENCE</scope>
    <source>
        <strain evidence="2">BR01</strain>
    </source>
</reference>
<feature type="region of interest" description="Disordered" evidence="1">
    <location>
        <begin position="1"/>
        <end position="93"/>
    </location>
</feature>
<evidence type="ECO:0000313" key="3">
    <source>
        <dbReference type="Proteomes" id="UP000683000"/>
    </source>
</evidence>
<evidence type="ECO:0000313" key="2">
    <source>
        <dbReference type="EMBL" id="KAG6372903.1"/>
    </source>
</evidence>
<gene>
    <name evidence="2" type="ORF">JVT61DRAFT_6909</name>
</gene>
<name>A0A8I3A7E4_9AGAM</name>
<feature type="compositionally biased region" description="Polar residues" evidence="1">
    <location>
        <begin position="53"/>
        <end position="93"/>
    </location>
</feature>
<dbReference type="AlphaFoldDB" id="A0A8I3A7E4"/>
<sequence length="93" mass="10123">MKKKASSSSIPQAHTMQANSKGPSNSRASEIPVETLTATNNMVQKMLQEDTESANASKNMDTTGSQPSEQIRNTSADQPNQAQVQVSFTKLYY</sequence>
<accession>A0A8I3A7E4</accession>
<dbReference type="EMBL" id="JAGFBS010000024">
    <property type="protein sequence ID" value="KAG6372903.1"/>
    <property type="molecule type" value="Genomic_DNA"/>
</dbReference>
<dbReference type="Proteomes" id="UP000683000">
    <property type="component" value="Unassembled WGS sequence"/>
</dbReference>
<protein>
    <submittedName>
        <fullName evidence="2">Uncharacterized protein</fullName>
    </submittedName>
</protein>
<keyword evidence="3" id="KW-1185">Reference proteome</keyword>
<organism evidence="2 3">
    <name type="scientific">Boletus reticuloceps</name>
    <dbReference type="NCBI Taxonomy" id="495285"/>
    <lineage>
        <taxon>Eukaryota</taxon>
        <taxon>Fungi</taxon>
        <taxon>Dikarya</taxon>
        <taxon>Basidiomycota</taxon>
        <taxon>Agaricomycotina</taxon>
        <taxon>Agaricomycetes</taxon>
        <taxon>Agaricomycetidae</taxon>
        <taxon>Boletales</taxon>
        <taxon>Boletineae</taxon>
        <taxon>Boletaceae</taxon>
        <taxon>Boletoideae</taxon>
        <taxon>Boletus</taxon>
    </lineage>
</organism>